<evidence type="ECO:0000256" key="1">
    <source>
        <dbReference type="SAM" id="Phobius"/>
    </source>
</evidence>
<dbReference type="Proteomes" id="UP000037035">
    <property type="component" value="Unassembled WGS sequence"/>
</dbReference>
<proteinExistence type="predicted"/>
<accession>A0A0L6ULW0</accession>
<keyword evidence="3" id="KW-1185">Reference proteome</keyword>
<name>A0A0L6ULW0_9BASI</name>
<dbReference type="EMBL" id="LAVV01010131">
    <property type="protein sequence ID" value="KNZ49506.1"/>
    <property type="molecule type" value="Genomic_DNA"/>
</dbReference>
<keyword evidence="1" id="KW-0812">Transmembrane</keyword>
<protein>
    <submittedName>
        <fullName evidence="2">Uncharacterized protein</fullName>
    </submittedName>
</protein>
<feature type="transmembrane region" description="Helical" evidence="1">
    <location>
        <begin position="90"/>
        <end position="111"/>
    </location>
</feature>
<gene>
    <name evidence="2" type="ORF">VP01_496g5</name>
</gene>
<dbReference type="AlphaFoldDB" id="A0A0L6ULW0"/>
<keyword evidence="1" id="KW-1133">Transmembrane helix</keyword>
<sequence length="448" mass="52156">MENFDEAHWTYASMDLNVFFFTSKKECIDKKIASCFFVFFFKEIIFERKFFHSFFVLTSELRGKGSGGNEKFWHLFVCVGCDSQRESVCVCFFLLFICLLGVGFGLCATIGRSSSGFNGCLMLFLFGRLKIASHTYIHVIYVCVDIQTMFKHTHTHTNTYIYIRLQVSQVHLVMSCVPSGVGYHMVEIVILDVQTLMSNMKHKYQFPKSTFFTATRSSIQQGKNQFRFRDHQGGRSTYIISESLTQRRARKKKKKNTTSDIWFHYKDHGEGILSITAIILSMIHTEIHILTLFRQEQTTEIKLTWAFFLQMKSHKNGLHSYEIEKRKNTLIKSKGENTDRIEWNYWKFKKRNPFQRAFPFYPDWPFQSPSELVHADVDPMPVQSLLLIGRINCNSTSPLKNSIFLINLPHLPHSTPQNIVAMYQMGKILTNLPSNNTSEKTWYDSALI</sequence>
<dbReference type="VEuPathDB" id="FungiDB:VP01_496g5"/>
<organism evidence="2 3">
    <name type="scientific">Puccinia sorghi</name>
    <dbReference type="NCBI Taxonomy" id="27349"/>
    <lineage>
        <taxon>Eukaryota</taxon>
        <taxon>Fungi</taxon>
        <taxon>Dikarya</taxon>
        <taxon>Basidiomycota</taxon>
        <taxon>Pucciniomycotina</taxon>
        <taxon>Pucciniomycetes</taxon>
        <taxon>Pucciniales</taxon>
        <taxon>Pucciniaceae</taxon>
        <taxon>Puccinia</taxon>
    </lineage>
</organism>
<evidence type="ECO:0000313" key="3">
    <source>
        <dbReference type="Proteomes" id="UP000037035"/>
    </source>
</evidence>
<evidence type="ECO:0000313" key="2">
    <source>
        <dbReference type="EMBL" id="KNZ49506.1"/>
    </source>
</evidence>
<comment type="caution">
    <text evidence="2">The sequence shown here is derived from an EMBL/GenBank/DDBJ whole genome shotgun (WGS) entry which is preliminary data.</text>
</comment>
<keyword evidence="1" id="KW-0472">Membrane</keyword>
<reference evidence="2 3" key="1">
    <citation type="submission" date="2015-08" db="EMBL/GenBank/DDBJ databases">
        <title>Next Generation Sequencing and Analysis of the Genome of Puccinia sorghi L Schw, the Causal Agent of Maize Common Rust.</title>
        <authorList>
            <person name="Rochi L."/>
            <person name="Burguener G."/>
            <person name="Darino M."/>
            <person name="Turjanski A."/>
            <person name="Kreff E."/>
            <person name="Dieguez M.J."/>
            <person name="Sacco F."/>
        </authorList>
    </citation>
    <scope>NUCLEOTIDE SEQUENCE [LARGE SCALE GENOMIC DNA]</scope>
    <source>
        <strain evidence="2 3">RO10H11247</strain>
    </source>
</reference>